<organism evidence="2 3">
    <name type="scientific">Vagococcus salmoninarum</name>
    <dbReference type="NCBI Taxonomy" id="2739"/>
    <lineage>
        <taxon>Bacteria</taxon>
        <taxon>Bacillati</taxon>
        <taxon>Bacillota</taxon>
        <taxon>Bacilli</taxon>
        <taxon>Lactobacillales</taxon>
        <taxon>Enterococcaceae</taxon>
        <taxon>Vagococcus</taxon>
    </lineage>
</organism>
<name>A0A429ZU34_9ENTE</name>
<comment type="similarity">
    <text evidence="1">Belongs to the RutC family.</text>
</comment>
<dbReference type="GO" id="GO:0019239">
    <property type="term" value="F:deaminase activity"/>
    <property type="evidence" value="ECO:0007669"/>
    <property type="project" value="TreeGrafter"/>
</dbReference>
<gene>
    <name evidence="2" type="ORF">CBF35_02810</name>
</gene>
<dbReference type="InterPro" id="IPR006175">
    <property type="entry name" value="YjgF/YER057c/UK114"/>
</dbReference>
<dbReference type="FunFam" id="3.30.1330.40:FF:000001">
    <property type="entry name" value="L-PSP family endoribonuclease"/>
    <property type="match status" value="1"/>
</dbReference>
<dbReference type="NCBIfam" id="TIGR00004">
    <property type="entry name" value="Rid family detoxifying hydrolase"/>
    <property type="match status" value="1"/>
</dbReference>
<keyword evidence="3" id="KW-1185">Reference proteome</keyword>
<dbReference type="SUPFAM" id="SSF55298">
    <property type="entry name" value="YjgF-like"/>
    <property type="match status" value="1"/>
</dbReference>
<dbReference type="GO" id="GO:0005829">
    <property type="term" value="C:cytosol"/>
    <property type="evidence" value="ECO:0007669"/>
    <property type="project" value="TreeGrafter"/>
</dbReference>
<dbReference type="PROSITE" id="PS01094">
    <property type="entry name" value="UPF0076"/>
    <property type="match status" value="1"/>
</dbReference>
<dbReference type="AlphaFoldDB" id="A0A429ZU34"/>
<evidence type="ECO:0000256" key="1">
    <source>
        <dbReference type="ARBA" id="ARBA00010552"/>
    </source>
</evidence>
<sequence>MKVIKTTKAPAAIGPYVQGKVVQGILYSSGQLGMNPVTGELVSPLIEKQTGQVMENIKALLAAGDSSFEKIIKTTCFLSDMENFGIFNEVYSSYFEGEFPARSCVEVARLPKDALVEIEFIAETNS</sequence>
<dbReference type="Pfam" id="PF01042">
    <property type="entry name" value="Ribonuc_L-PSP"/>
    <property type="match status" value="1"/>
</dbReference>
<evidence type="ECO:0000313" key="2">
    <source>
        <dbReference type="EMBL" id="RST97199.1"/>
    </source>
</evidence>
<dbReference type="RefSeq" id="WP_126778385.1">
    <property type="nucleotide sequence ID" value="NZ_NGJU01000003.1"/>
</dbReference>
<dbReference type="OrthoDB" id="9803101at2"/>
<protein>
    <submittedName>
        <fullName evidence="2">Regulator</fullName>
    </submittedName>
</protein>
<dbReference type="PANTHER" id="PTHR11803:SF39">
    <property type="entry name" value="2-IMINOBUTANOATE_2-IMINOPROPANOATE DEAMINASE"/>
    <property type="match status" value="1"/>
</dbReference>
<dbReference type="InterPro" id="IPR006056">
    <property type="entry name" value="RidA"/>
</dbReference>
<dbReference type="InterPro" id="IPR019897">
    <property type="entry name" value="RidA_CS"/>
</dbReference>
<dbReference type="Proteomes" id="UP000287239">
    <property type="component" value="Unassembled WGS sequence"/>
</dbReference>
<dbReference type="InterPro" id="IPR035959">
    <property type="entry name" value="RutC-like_sf"/>
</dbReference>
<dbReference type="GeneID" id="98567284"/>
<dbReference type="CDD" id="cd00448">
    <property type="entry name" value="YjgF_YER057c_UK114_family"/>
    <property type="match status" value="1"/>
</dbReference>
<proteinExistence type="inferred from homology"/>
<dbReference type="PANTHER" id="PTHR11803">
    <property type="entry name" value="2-IMINOBUTANOATE/2-IMINOPROPANOATE DEAMINASE RIDA"/>
    <property type="match status" value="1"/>
</dbReference>
<dbReference type="EMBL" id="NGJU01000003">
    <property type="protein sequence ID" value="RST97199.1"/>
    <property type="molecule type" value="Genomic_DNA"/>
</dbReference>
<reference evidence="2 3" key="1">
    <citation type="submission" date="2017-05" db="EMBL/GenBank/DDBJ databases">
        <title>Vagococcus spp. assemblies.</title>
        <authorList>
            <person name="Gulvik C.A."/>
        </authorList>
    </citation>
    <scope>NUCLEOTIDE SEQUENCE [LARGE SCALE GENOMIC DNA]</scope>
    <source>
        <strain evidence="2 3">NCFB 2777</strain>
    </source>
</reference>
<dbReference type="Gene3D" id="3.30.1330.40">
    <property type="entry name" value="RutC-like"/>
    <property type="match status" value="1"/>
</dbReference>
<comment type="caution">
    <text evidence="2">The sequence shown here is derived from an EMBL/GenBank/DDBJ whole genome shotgun (WGS) entry which is preliminary data.</text>
</comment>
<evidence type="ECO:0000313" key="3">
    <source>
        <dbReference type="Proteomes" id="UP000287239"/>
    </source>
</evidence>
<accession>A0A429ZU34</accession>